<sequence>SLTVSAYVYGDTLPIPHANLKLDNRDAYTISVKADDDSVPVTLLDYYSNKDASAIDTVQIEMSSSFQPLEVITLFEIQETGPDTSFFSGYLPTLKDLGLVNGPGDAWLGFPAGEESVNFKLKRHLFYRSLPSLEFDKASYTMSDSVTITARCLDMKSKSSIPMTVDYPHPQYVDQITRSGFLGYSTEDNSGIFTHTWERAGDLTNEKTGSIEVLLNSLNCIVKYPDTQRTTFSATAEVVNDAKEKSFPWGLK</sequence>
<evidence type="ECO:0000313" key="1">
    <source>
        <dbReference type="EMBL" id="GAG04177.1"/>
    </source>
</evidence>
<name>X0UYD2_9ZZZZ</name>
<reference evidence="1" key="1">
    <citation type="journal article" date="2014" name="Front. Microbiol.">
        <title>High frequency of phylogenetically diverse reductive dehalogenase-homologous genes in deep subseafloor sedimentary metagenomes.</title>
        <authorList>
            <person name="Kawai M."/>
            <person name="Futagami T."/>
            <person name="Toyoda A."/>
            <person name="Takaki Y."/>
            <person name="Nishi S."/>
            <person name="Hori S."/>
            <person name="Arai W."/>
            <person name="Tsubouchi T."/>
            <person name="Morono Y."/>
            <person name="Uchiyama I."/>
            <person name="Ito T."/>
            <person name="Fujiyama A."/>
            <person name="Inagaki F."/>
            <person name="Takami H."/>
        </authorList>
    </citation>
    <scope>NUCLEOTIDE SEQUENCE</scope>
    <source>
        <strain evidence="1">Expedition CK06-06</strain>
    </source>
</reference>
<feature type="non-terminal residue" evidence="1">
    <location>
        <position position="1"/>
    </location>
</feature>
<proteinExistence type="predicted"/>
<dbReference type="EMBL" id="BARS01026756">
    <property type="protein sequence ID" value="GAG04177.1"/>
    <property type="molecule type" value="Genomic_DNA"/>
</dbReference>
<organism evidence="1">
    <name type="scientific">marine sediment metagenome</name>
    <dbReference type="NCBI Taxonomy" id="412755"/>
    <lineage>
        <taxon>unclassified sequences</taxon>
        <taxon>metagenomes</taxon>
        <taxon>ecological metagenomes</taxon>
    </lineage>
</organism>
<protein>
    <submittedName>
        <fullName evidence="1">Uncharacterized protein</fullName>
    </submittedName>
</protein>
<comment type="caution">
    <text evidence="1">The sequence shown here is derived from an EMBL/GenBank/DDBJ whole genome shotgun (WGS) entry which is preliminary data.</text>
</comment>
<dbReference type="AlphaFoldDB" id="X0UYD2"/>
<gene>
    <name evidence="1" type="ORF">S01H1_42122</name>
</gene>
<accession>X0UYD2</accession>